<dbReference type="AlphaFoldDB" id="A0A177BVX1"/>
<evidence type="ECO:0000256" key="1">
    <source>
        <dbReference type="ARBA" id="ARBA00004370"/>
    </source>
</evidence>
<dbReference type="SUPFAM" id="SSF161084">
    <property type="entry name" value="MAPEG domain-like"/>
    <property type="match status" value="1"/>
</dbReference>
<dbReference type="GO" id="GO:0016020">
    <property type="term" value="C:membrane"/>
    <property type="evidence" value="ECO:0007669"/>
    <property type="project" value="UniProtKB-SubCell"/>
</dbReference>
<evidence type="ECO:0000256" key="5">
    <source>
        <dbReference type="SAM" id="Phobius"/>
    </source>
</evidence>
<evidence type="ECO:0000256" key="2">
    <source>
        <dbReference type="ARBA" id="ARBA00022692"/>
    </source>
</evidence>
<name>A0A177BVX1_9PLEO</name>
<organism evidence="6 7">
    <name type="scientific">Paraphaeosphaeria sporulosa</name>
    <dbReference type="NCBI Taxonomy" id="1460663"/>
    <lineage>
        <taxon>Eukaryota</taxon>
        <taxon>Fungi</taxon>
        <taxon>Dikarya</taxon>
        <taxon>Ascomycota</taxon>
        <taxon>Pezizomycotina</taxon>
        <taxon>Dothideomycetes</taxon>
        <taxon>Pleosporomycetidae</taxon>
        <taxon>Pleosporales</taxon>
        <taxon>Massarineae</taxon>
        <taxon>Didymosphaeriaceae</taxon>
        <taxon>Paraphaeosphaeria</taxon>
    </lineage>
</organism>
<dbReference type="InterPro" id="IPR023352">
    <property type="entry name" value="MAPEG-like_dom_sf"/>
</dbReference>
<dbReference type="STRING" id="1460663.A0A177BVX1"/>
<dbReference type="RefSeq" id="XP_018030009.1">
    <property type="nucleotide sequence ID" value="XM_018175026.1"/>
</dbReference>
<keyword evidence="2 5" id="KW-0812">Transmembrane</keyword>
<sequence>MTSFPTSRIGLNLTPATASWTVPFAAYYLFLQNRIVYQRLTTQTYMGDTIDASNGNEDPLYVCTRAQQNFNENIPLTLIIAGLAELNGADRKYINYFLGAMLAFRISHVELGLMRPKSMGVGRIIGYYGTQASLLTMSAYLFYTVKDYFM</sequence>
<accession>A0A177BVX1</accession>
<dbReference type="PANTHER" id="PTHR35814:SF1">
    <property type="entry name" value="GLUTATHIONE S-TRANSFERASE-RELATED"/>
    <property type="match status" value="1"/>
</dbReference>
<proteinExistence type="predicted"/>
<protein>
    <recommendedName>
        <fullName evidence="8">Membrane-associated proteins in eicosanoid and glutathione metabolism</fullName>
    </recommendedName>
</protein>
<comment type="subcellular location">
    <subcellularLocation>
        <location evidence="1">Membrane</location>
    </subcellularLocation>
</comment>
<dbReference type="OrthoDB" id="19091at2759"/>
<dbReference type="GeneID" id="28758512"/>
<dbReference type="PANTHER" id="PTHR35814">
    <property type="match status" value="1"/>
</dbReference>
<dbReference type="Proteomes" id="UP000077069">
    <property type="component" value="Unassembled WGS sequence"/>
</dbReference>
<keyword evidence="3 5" id="KW-1133">Transmembrane helix</keyword>
<evidence type="ECO:0000313" key="6">
    <source>
        <dbReference type="EMBL" id="OAF99643.1"/>
    </source>
</evidence>
<feature type="transmembrane region" description="Helical" evidence="5">
    <location>
        <begin position="125"/>
        <end position="143"/>
    </location>
</feature>
<evidence type="ECO:0000256" key="4">
    <source>
        <dbReference type="ARBA" id="ARBA00023136"/>
    </source>
</evidence>
<evidence type="ECO:0000313" key="7">
    <source>
        <dbReference type="Proteomes" id="UP000077069"/>
    </source>
</evidence>
<keyword evidence="7" id="KW-1185">Reference proteome</keyword>
<keyword evidence="4 5" id="KW-0472">Membrane</keyword>
<reference evidence="6 7" key="1">
    <citation type="submission" date="2016-05" db="EMBL/GenBank/DDBJ databases">
        <title>Comparative analysis of secretome profiles of manganese(II)-oxidizing ascomycete fungi.</title>
        <authorList>
            <consortium name="DOE Joint Genome Institute"/>
            <person name="Zeiner C.A."/>
            <person name="Purvine S.O."/>
            <person name="Zink E.M."/>
            <person name="Wu S."/>
            <person name="Pasa-Tolic L."/>
            <person name="Chaput D.L."/>
            <person name="Haridas S."/>
            <person name="Grigoriev I.V."/>
            <person name="Santelli C.M."/>
            <person name="Hansel C.M."/>
        </authorList>
    </citation>
    <scope>NUCLEOTIDE SEQUENCE [LARGE SCALE GENOMIC DNA]</scope>
    <source>
        <strain evidence="6 7">AP3s5-JAC2a</strain>
    </source>
</reference>
<evidence type="ECO:0000256" key="3">
    <source>
        <dbReference type="ARBA" id="ARBA00022989"/>
    </source>
</evidence>
<dbReference type="Gene3D" id="1.20.120.550">
    <property type="entry name" value="Membrane associated eicosanoid/glutathione metabolism-like domain"/>
    <property type="match status" value="1"/>
</dbReference>
<feature type="transmembrane region" description="Helical" evidence="5">
    <location>
        <begin position="12"/>
        <end position="30"/>
    </location>
</feature>
<dbReference type="InParanoid" id="A0A177BVX1"/>
<dbReference type="Pfam" id="PF01124">
    <property type="entry name" value="MAPEG"/>
    <property type="match status" value="1"/>
</dbReference>
<dbReference type="EMBL" id="KV441561">
    <property type="protein sequence ID" value="OAF99643.1"/>
    <property type="molecule type" value="Genomic_DNA"/>
</dbReference>
<gene>
    <name evidence="6" type="ORF">CC84DRAFT_1103730</name>
</gene>
<dbReference type="InterPro" id="IPR001129">
    <property type="entry name" value="Membr-assoc_MAPEG"/>
</dbReference>
<evidence type="ECO:0008006" key="8">
    <source>
        <dbReference type="Google" id="ProtNLM"/>
    </source>
</evidence>